<proteinExistence type="predicted"/>
<dbReference type="STRING" id="863239.GCA_000213935_01559"/>
<keyword evidence="1" id="KW-0378">Hydrolase</keyword>
<gene>
    <name evidence="1" type="ORF">DIW82_07940</name>
</gene>
<accession>A0A3D4T0B1</accession>
<name>A0A3D4T0B1_9CORY</name>
<dbReference type="InterPro" id="IPR008928">
    <property type="entry name" value="6-hairpin_glycosidase_sf"/>
</dbReference>
<evidence type="ECO:0000313" key="1">
    <source>
        <dbReference type="EMBL" id="HCT14707.1"/>
    </source>
</evidence>
<dbReference type="PANTHER" id="PTHR47791:SF3">
    <property type="entry name" value="MEIOTICALLY UP-REGULATED GENE 191 PROTEIN"/>
    <property type="match status" value="1"/>
</dbReference>
<reference evidence="1 2" key="1">
    <citation type="journal article" date="2018" name="Nat. Biotechnol.">
        <title>A standardized bacterial taxonomy based on genome phylogeny substantially revises the tree of life.</title>
        <authorList>
            <person name="Parks D.H."/>
            <person name="Chuvochina M."/>
            <person name="Waite D.W."/>
            <person name="Rinke C."/>
            <person name="Skarshewski A."/>
            <person name="Chaumeil P.A."/>
            <person name="Hugenholtz P."/>
        </authorList>
    </citation>
    <scope>NUCLEOTIDE SEQUENCE [LARGE SCALE GENOMIC DNA]</scope>
    <source>
        <strain evidence="1">UBA11247</strain>
    </source>
</reference>
<dbReference type="SUPFAM" id="SSF48208">
    <property type="entry name" value="Six-hairpin glycosidases"/>
    <property type="match status" value="1"/>
</dbReference>
<dbReference type="RefSeq" id="WP_010120393.1">
    <property type="nucleotide sequence ID" value="NZ_DAITTW010000010.1"/>
</dbReference>
<organism evidence="1 2">
    <name type="scientific">Corynebacterium nuruki</name>
    <dbReference type="NCBI Taxonomy" id="1032851"/>
    <lineage>
        <taxon>Bacteria</taxon>
        <taxon>Bacillati</taxon>
        <taxon>Actinomycetota</taxon>
        <taxon>Actinomycetes</taxon>
        <taxon>Mycobacteriales</taxon>
        <taxon>Corynebacteriaceae</taxon>
        <taxon>Corynebacterium</taxon>
    </lineage>
</organism>
<dbReference type="InterPro" id="IPR053169">
    <property type="entry name" value="MUG_Protein"/>
</dbReference>
<protein>
    <submittedName>
        <fullName evidence="1">Glycoside hydrolase family 76</fullName>
    </submittedName>
</protein>
<dbReference type="Gene3D" id="1.50.10.20">
    <property type="match status" value="1"/>
</dbReference>
<comment type="caution">
    <text evidence="1">The sequence shown here is derived from an EMBL/GenBank/DDBJ whole genome shotgun (WGS) entry which is preliminary data.</text>
</comment>
<dbReference type="PIRSF" id="PIRSF021505">
    <property type="entry name" value="O_gly_hdrol"/>
    <property type="match status" value="1"/>
</dbReference>
<dbReference type="PANTHER" id="PTHR47791">
    <property type="entry name" value="MEIOTICALLY UP-REGULATED GENE 191 PROTEIN"/>
    <property type="match status" value="1"/>
</dbReference>
<dbReference type="GO" id="GO:0016787">
    <property type="term" value="F:hydrolase activity"/>
    <property type="evidence" value="ECO:0007669"/>
    <property type="project" value="UniProtKB-KW"/>
</dbReference>
<dbReference type="InterPro" id="IPR014512">
    <property type="entry name" value="O_gly_hydro"/>
</dbReference>
<dbReference type="GO" id="GO:0005975">
    <property type="term" value="P:carbohydrate metabolic process"/>
    <property type="evidence" value="ECO:0007669"/>
    <property type="project" value="InterPro"/>
</dbReference>
<dbReference type="AlphaFoldDB" id="A0A3D4T0B1"/>
<evidence type="ECO:0000313" key="2">
    <source>
        <dbReference type="Proteomes" id="UP000261739"/>
    </source>
</evidence>
<sequence>MEERWDHRADLAEQAVEERHCSRLWAIPRTNLAVVSWPPTTRDKLFYHWHIDWQAQYLDCQADAAERRSRKSRLSMIRRTVRAVRIRNLGPLPKYTDYDDKAWLTLALQRVHHLERYGKVRYLHGLQENIFAGVDDLTGVLPWTPGDTYYNVPTNGPVAVLAARSGRPELAAQLLNWIYTHLVDADGLITDGLRMTLSGPERVDEIRAANQGIVLGALVEIARARRADAGVADAAVDETGMTAITRVHHLVESISRHMTTPGGVIDWHADGGDHGLSKGILARYLALVATDLPSDDRLSRSTRRLARRLVLRSAESVWHHRLEMDGLPVFPAGWAQDAVLPQSGSPLGAVLAGHPGAADIPERDLSVQLSGWMLMEAAAKVSVLPGGGPDTTGGSDSA</sequence>
<dbReference type="EMBL" id="DQID01000205">
    <property type="protein sequence ID" value="HCT14707.1"/>
    <property type="molecule type" value="Genomic_DNA"/>
</dbReference>
<dbReference type="Proteomes" id="UP000261739">
    <property type="component" value="Unassembled WGS sequence"/>
</dbReference>